<comment type="caution">
    <text evidence="4">The sequence shown here is derived from an EMBL/GenBank/DDBJ whole genome shotgun (WGS) entry which is preliminary data.</text>
</comment>
<evidence type="ECO:0000256" key="1">
    <source>
        <dbReference type="SAM" id="MobiDB-lite"/>
    </source>
</evidence>
<evidence type="ECO:0000313" key="5">
    <source>
        <dbReference type="Proteomes" id="UP001429601"/>
    </source>
</evidence>
<sequence length="140" mass="14520">MKTSLVPCLAVFLLATMGAARGQSVSVYKWTDASGTVHYTDQPPQGRGATRMTVKGGTEAATAPVVPQAASEAKLDAAETAATTRNCESARANLATLSSGSMLVDSTDPTASRRLRPDEIEAARRTAQADVDTYCGGGKK</sequence>
<evidence type="ECO:0000256" key="2">
    <source>
        <dbReference type="SAM" id="SignalP"/>
    </source>
</evidence>
<reference evidence="4 5" key="1">
    <citation type="journal article" date="2011" name="Curr. Microbiol.">
        <title>Luteibacter jiangsuensis sp. nov.: a methamidophos-degrading bacterium isolated from a methamidophos-manufacturing factory.</title>
        <authorList>
            <person name="Wang L."/>
            <person name="Wang G.L."/>
            <person name="Li S.P."/>
            <person name="Jiang J.D."/>
        </authorList>
    </citation>
    <scope>NUCLEOTIDE SEQUENCE [LARGE SCALE GENOMIC DNA]</scope>
    <source>
        <strain evidence="4 5">CGMCC 1.10133</strain>
    </source>
</reference>
<evidence type="ECO:0000259" key="3">
    <source>
        <dbReference type="Pfam" id="PF13511"/>
    </source>
</evidence>
<keyword evidence="5" id="KW-1185">Reference proteome</keyword>
<protein>
    <submittedName>
        <fullName evidence="4">DUF4124 domain-containing protein</fullName>
    </submittedName>
</protein>
<gene>
    <name evidence="4" type="ORF">HBF26_03525</name>
</gene>
<dbReference type="RefSeq" id="WP_167123068.1">
    <property type="nucleotide sequence ID" value="NZ_JAAQQR010000001.1"/>
</dbReference>
<keyword evidence="2" id="KW-0732">Signal</keyword>
<name>A0ABX0Q084_9GAMM</name>
<dbReference type="InterPro" id="IPR025392">
    <property type="entry name" value="DUF4124"/>
</dbReference>
<accession>A0ABX0Q084</accession>
<dbReference type="EMBL" id="JAAQQR010000001">
    <property type="protein sequence ID" value="NID03940.1"/>
    <property type="molecule type" value="Genomic_DNA"/>
</dbReference>
<organism evidence="4 5">
    <name type="scientific">Luteibacter jiangsuensis</name>
    <dbReference type="NCBI Taxonomy" id="637577"/>
    <lineage>
        <taxon>Bacteria</taxon>
        <taxon>Pseudomonadati</taxon>
        <taxon>Pseudomonadota</taxon>
        <taxon>Gammaproteobacteria</taxon>
        <taxon>Lysobacterales</taxon>
        <taxon>Rhodanobacteraceae</taxon>
        <taxon>Luteibacter</taxon>
    </lineage>
</organism>
<feature type="domain" description="DUF4124" evidence="3">
    <location>
        <begin position="24"/>
        <end position="64"/>
    </location>
</feature>
<proteinExistence type="predicted"/>
<feature type="signal peptide" evidence="2">
    <location>
        <begin position="1"/>
        <end position="22"/>
    </location>
</feature>
<feature type="chain" id="PRO_5045774918" evidence="2">
    <location>
        <begin position="23"/>
        <end position="140"/>
    </location>
</feature>
<feature type="region of interest" description="Disordered" evidence="1">
    <location>
        <begin position="100"/>
        <end position="140"/>
    </location>
</feature>
<feature type="compositionally biased region" description="Basic and acidic residues" evidence="1">
    <location>
        <begin position="115"/>
        <end position="124"/>
    </location>
</feature>
<evidence type="ECO:0000313" key="4">
    <source>
        <dbReference type="EMBL" id="NID03940.1"/>
    </source>
</evidence>
<dbReference type="Proteomes" id="UP001429601">
    <property type="component" value="Unassembled WGS sequence"/>
</dbReference>
<dbReference type="Pfam" id="PF13511">
    <property type="entry name" value="DUF4124"/>
    <property type="match status" value="1"/>
</dbReference>